<dbReference type="AlphaFoldDB" id="F6ERF7"/>
<dbReference type="Proteomes" id="UP000009235">
    <property type="component" value="Chromosome"/>
</dbReference>
<evidence type="ECO:0000313" key="2">
    <source>
        <dbReference type="Proteomes" id="UP000009235"/>
    </source>
</evidence>
<proteinExistence type="predicted"/>
<dbReference type="HOGENOM" id="CLU_1119230_0_0_11"/>
<reference evidence="1 2" key="1">
    <citation type="journal article" date="2011" name="J. Bacteriol.">
        <title>Complete genome sequence of Amycolicicoccus subflavus DQS3-9A1T, an actinomycete isolated from crude oil-polluted soil.</title>
        <authorList>
            <person name="Cai M."/>
            <person name="Chen W.M."/>
            <person name="Nie Y."/>
            <person name="Chi C.Q."/>
            <person name="Wang Y.N."/>
            <person name="Tang Y.Q."/>
            <person name="Li G.Y."/>
            <person name="Wu X.L."/>
        </authorList>
    </citation>
    <scope>NUCLEOTIDE SEQUENCE [LARGE SCALE GENOMIC DNA]</scope>
    <source>
        <strain evidence="2">DSM 45089 / DQS3-9A1</strain>
    </source>
</reference>
<protein>
    <submittedName>
        <fullName evidence="1">Uncharacterized protein</fullName>
    </submittedName>
</protein>
<gene>
    <name evidence="1" type="ordered locus">AS9A_0017</name>
</gene>
<keyword evidence="2" id="KW-1185">Reference proteome</keyword>
<organism evidence="1 2">
    <name type="scientific">Hoyosella subflava (strain DSM 45089 / JCM 17490 / NBRC 109087 / DQS3-9A1)</name>
    <name type="common">Amycolicicoccus subflavus</name>
    <dbReference type="NCBI Taxonomy" id="443218"/>
    <lineage>
        <taxon>Bacteria</taxon>
        <taxon>Bacillati</taxon>
        <taxon>Actinomycetota</taxon>
        <taxon>Actinomycetes</taxon>
        <taxon>Mycobacteriales</taxon>
        <taxon>Hoyosellaceae</taxon>
        <taxon>Hoyosella</taxon>
    </lineage>
</organism>
<dbReference type="KEGG" id="asd:AS9A_0017"/>
<sequence>MPGEGERVTGYGVMAAPFSSGHLLATRTFPVSSFGPPYTSVWHRDPEGNWTIYSDVEPAASCARFFSAALVEASQADVSCSWVTDSSMHVSIPGVLDWEFELMESPRTAIMNAVGKGMPEAMWRNKGVLGAMGPVAGRFLGLGHIGLAGNVPNGQWFRANPRLMWFLRTIRGSIRGQELGYDTPLREQVKLGDFWLPSRGIFAVGNSLFEPLDPDRHQRPERSL</sequence>
<name>F6ERF7_HOYSD</name>
<dbReference type="EMBL" id="CP002786">
    <property type="protein sequence ID" value="AEF38477.1"/>
    <property type="molecule type" value="Genomic_DNA"/>
</dbReference>
<dbReference type="eggNOG" id="ENOG5031DH5">
    <property type="taxonomic scope" value="Bacteria"/>
</dbReference>
<accession>F6ERF7</accession>
<evidence type="ECO:0000313" key="1">
    <source>
        <dbReference type="EMBL" id="AEF38477.1"/>
    </source>
</evidence>